<dbReference type="EMBL" id="MN928922">
    <property type="protein sequence ID" value="QJI53468.1"/>
    <property type="molecule type" value="Genomic_DNA"/>
</dbReference>
<reference evidence="1" key="1">
    <citation type="submission" date="2020-01" db="EMBL/GenBank/DDBJ databases">
        <title>Novel CRESS-DNA virus.</title>
        <authorList>
            <person name="Liu Q."/>
            <person name="Shan T."/>
            <person name="Yang S."/>
            <person name="Zhang W."/>
        </authorList>
    </citation>
    <scope>NUCLEOTIDE SEQUENCE</scope>
    <source>
        <strain evidence="1">Fla06cir1</strain>
    </source>
</reference>
<proteinExistence type="predicted"/>
<protein>
    <submittedName>
        <fullName evidence="1">Uncharacterized protein</fullName>
    </submittedName>
</protein>
<organism evidence="1">
    <name type="scientific">Cressdnaviricota sp</name>
    <dbReference type="NCBI Taxonomy" id="2748378"/>
    <lineage>
        <taxon>Viruses</taxon>
        <taxon>Monodnaviria</taxon>
        <taxon>Shotokuvirae</taxon>
        <taxon>Cressdnaviricota</taxon>
    </lineage>
</organism>
<accession>A0A6M3YPG4</accession>
<sequence>MPPLKLPFGSRPGLKWSNAAKDHYVQRRRQLLASGKSKFRKWALKTKYVGAWRKQAKYGNYSGKYDGRRRLSNLFRPSGRNRARDLPHNQALRHLRALSIAFGRTRSKLIRRKQLQLGRRIGLTGKQVDSFSRNVNL</sequence>
<name>A0A6M3YPG4_9VIRU</name>
<evidence type="ECO:0000313" key="1">
    <source>
        <dbReference type="EMBL" id="QJI53468.1"/>
    </source>
</evidence>